<dbReference type="EMBL" id="JACTNZ010000008">
    <property type="protein sequence ID" value="KAG5537543.1"/>
    <property type="molecule type" value="Genomic_DNA"/>
</dbReference>
<accession>A0AAV6JB28</accession>
<sequence length="63" mass="7516">MTFNLFPDSVFSAKRTLSFFIKKKADSSQKMEKLKGKTFFATVKERRLRKLWTLPKNNLTDYH</sequence>
<dbReference type="AlphaFoldDB" id="A0AAV6JB28"/>
<evidence type="ECO:0008006" key="3">
    <source>
        <dbReference type="Google" id="ProtNLM"/>
    </source>
</evidence>
<evidence type="ECO:0000313" key="1">
    <source>
        <dbReference type="EMBL" id="KAG5537543.1"/>
    </source>
</evidence>
<organism evidence="1 2">
    <name type="scientific">Rhododendron griersonianum</name>
    <dbReference type="NCBI Taxonomy" id="479676"/>
    <lineage>
        <taxon>Eukaryota</taxon>
        <taxon>Viridiplantae</taxon>
        <taxon>Streptophyta</taxon>
        <taxon>Embryophyta</taxon>
        <taxon>Tracheophyta</taxon>
        <taxon>Spermatophyta</taxon>
        <taxon>Magnoliopsida</taxon>
        <taxon>eudicotyledons</taxon>
        <taxon>Gunneridae</taxon>
        <taxon>Pentapetalae</taxon>
        <taxon>asterids</taxon>
        <taxon>Ericales</taxon>
        <taxon>Ericaceae</taxon>
        <taxon>Ericoideae</taxon>
        <taxon>Rhodoreae</taxon>
        <taxon>Rhododendron</taxon>
    </lineage>
</organism>
<protein>
    <recommendedName>
        <fullName evidence="3">Ribosomal protein L33</fullName>
    </recommendedName>
</protein>
<keyword evidence="2" id="KW-1185">Reference proteome</keyword>
<evidence type="ECO:0000313" key="2">
    <source>
        <dbReference type="Proteomes" id="UP000823749"/>
    </source>
</evidence>
<reference evidence="1" key="1">
    <citation type="submission" date="2020-08" db="EMBL/GenBank/DDBJ databases">
        <title>Plant Genome Project.</title>
        <authorList>
            <person name="Zhang R.-G."/>
        </authorList>
    </citation>
    <scope>NUCLEOTIDE SEQUENCE</scope>
    <source>
        <strain evidence="1">WSP0</strain>
        <tissue evidence="1">Leaf</tissue>
    </source>
</reference>
<comment type="caution">
    <text evidence="1">The sequence shown here is derived from an EMBL/GenBank/DDBJ whole genome shotgun (WGS) entry which is preliminary data.</text>
</comment>
<proteinExistence type="predicted"/>
<gene>
    <name evidence="1" type="ORF">RHGRI_024861</name>
</gene>
<dbReference type="Proteomes" id="UP000823749">
    <property type="component" value="Chromosome 8"/>
</dbReference>
<name>A0AAV6JB28_9ERIC</name>